<reference evidence="1" key="1">
    <citation type="submission" date="2014-05" db="EMBL/GenBank/DDBJ databases">
        <title>The transcriptome of the halophilic microalga Tetraselmis sp. GSL018 isolated from the Great Salt Lake, Utah.</title>
        <authorList>
            <person name="Jinkerson R.E."/>
            <person name="D'Adamo S."/>
            <person name="Posewitz M.C."/>
        </authorList>
    </citation>
    <scope>NUCLEOTIDE SEQUENCE</scope>
    <source>
        <strain evidence="1">GSL018</strain>
    </source>
</reference>
<feature type="non-terminal residue" evidence="1">
    <location>
        <position position="1"/>
    </location>
</feature>
<organism evidence="1">
    <name type="scientific">Tetraselmis sp. GSL018</name>
    <dbReference type="NCBI Taxonomy" id="582737"/>
    <lineage>
        <taxon>Eukaryota</taxon>
        <taxon>Viridiplantae</taxon>
        <taxon>Chlorophyta</taxon>
        <taxon>core chlorophytes</taxon>
        <taxon>Chlorodendrophyceae</taxon>
        <taxon>Chlorodendrales</taxon>
        <taxon>Chlorodendraceae</taxon>
        <taxon>Tetraselmis</taxon>
    </lineage>
</organism>
<accession>A0A061RVR1</accession>
<dbReference type="EMBL" id="GBEZ01010865">
    <property type="protein sequence ID" value="JAC74859.1"/>
    <property type="molecule type" value="Transcribed_RNA"/>
</dbReference>
<evidence type="ECO:0000313" key="1">
    <source>
        <dbReference type="EMBL" id="JAC74859.1"/>
    </source>
</evidence>
<sequence>LGAIVAPMECDTEDQPHGIWLGTDPQLGRAWSAARPQTA</sequence>
<proteinExistence type="predicted"/>
<protein>
    <submittedName>
        <fullName evidence="1">Uncharacterized protein</fullName>
    </submittedName>
</protein>
<name>A0A061RVR1_9CHLO</name>
<gene>
    <name evidence="1" type="ORF">TSPGSL018_24798</name>
</gene>
<dbReference type="AlphaFoldDB" id="A0A061RVR1"/>